<protein>
    <submittedName>
        <fullName evidence="2">Uncharacterized protein</fullName>
    </submittedName>
</protein>
<feature type="region of interest" description="Disordered" evidence="1">
    <location>
        <begin position="156"/>
        <end position="182"/>
    </location>
</feature>
<feature type="compositionally biased region" description="Basic and acidic residues" evidence="1">
    <location>
        <begin position="165"/>
        <end position="182"/>
    </location>
</feature>
<dbReference type="EMBL" id="UIDG01000651">
    <property type="protein sequence ID" value="SUS08913.1"/>
    <property type="molecule type" value="Genomic_DNA"/>
</dbReference>
<feature type="compositionally biased region" description="Polar residues" evidence="1">
    <location>
        <begin position="1"/>
        <end position="13"/>
    </location>
</feature>
<evidence type="ECO:0000256" key="1">
    <source>
        <dbReference type="SAM" id="MobiDB-lite"/>
    </source>
</evidence>
<proteinExistence type="predicted"/>
<reference evidence="2" key="1">
    <citation type="submission" date="2018-07" db="EMBL/GenBank/DDBJ databases">
        <authorList>
            <person name="Quirk P.G."/>
            <person name="Krulwich T.A."/>
        </authorList>
    </citation>
    <scope>NUCLEOTIDE SEQUENCE</scope>
</reference>
<accession>A0A380TMC4</accession>
<dbReference type="AlphaFoldDB" id="A0A380TMC4"/>
<feature type="region of interest" description="Disordered" evidence="1">
    <location>
        <begin position="1"/>
        <end position="26"/>
    </location>
</feature>
<name>A0A380TMC4_9ZZZZ</name>
<evidence type="ECO:0000313" key="2">
    <source>
        <dbReference type="EMBL" id="SUS08913.1"/>
    </source>
</evidence>
<sequence>MDAQLDPTSSGSVPNPPEVFATVPSGSEPFRIIPNHAETFGSVPNPSASFGNVPNRSETGALAFEPIASRRPDNIEAYTMTVREAARVFEDAGVARTERSIINWCQPNRQGIARLDAFFDENARKYYLTPQSVERAVEEELAKARAAGTPLLNAAEAQAPAAEPVPKRAEAEDLPGKGGGRWEELERENRDLQITTRAKDYFIEQLQKDREAFARERSALIDKLVASSERIGVLETKLLQLEGPHEVRKVQVVSEEGDSGDQLD</sequence>
<organism evidence="2">
    <name type="scientific">metagenome</name>
    <dbReference type="NCBI Taxonomy" id="256318"/>
    <lineage>
        <taxon>unclassified sequences</taxon>
        <taxon>metagenomes</taxon>
    </lineage>
</organism>
<gene>
    <name evidence="2" type="ORF">DF3PB_950003</name>
</gene>